<dbReference type="STRING" id="414004.CENSYa_0901"/>
<evidence type="ECO:0000313" key="1">
    <source>
        <dbReference type="EMBL" id="ABK77533.1"/>
    </source>
</evidence>
<evidence type="ECO:0000313" key="2">
    <source>
        <dbReference type="Proteomes" id="UP000000758"/>
    </source>
</evidence>
<dbReference type="KEGG" id="csy:CENSYa_0901"/>
<dbReference type="HOGENOM" id="CLU_148444_0_0_2"/>
<reference evidence="1 2" key="1">
    <citation type="journal article" date="2006" name="Proc. Natl. Acad. Sci. U.S.A.">
        <title>Genomic analysis of the uncultivated marine crenarchaeote Cenarchaeum symbiosum.</title>
        <authorList>
            <person name="Hallam S.J."/>
            <person name="Konstantinidis K.T."/>
            <person name="Putnam N."/>
            <person name="Schleper C."/>
            <person name="Watanabe Y."/>
            <person name="Sugahara J."/>
            <person name="Preston C."/>
            <person name="de la Torre J."/>
            <person name="Richardson P.M."/>
            <person name="DeLong E.F."/>
        </authorList>
    </citation>
    <scope>NUCLEOTIDE SEQUENCE [LARGE SCALE GENOMIC DNA]</scope>
    <source>
        <strain evidence="2">A</strain>
    </source>
</reference>
<accession>A0RW16</accession>
<dbReference type="Gene3D" id="3.30.530.20">
    <property type="match status" value="1"/>
</dbReference>
<evidence type="ECO:0008006" key="3">
    <source>
        <dbReference type="Google" id="ProtNLM"/>
    </source>
</evidence>
<dbReference type="EMBL" id="DP000238">
    <property type="protein sequence ID" value="ABK77533.1"/>
    <property type="molecule type" value="Genomic_DNA"/>
</dbReference>
<protein>
    <recommendedName>
        <fullName evidence="3">Polyketide cyclase/dehydrase</fullName>
    </recommendedName>
</protein>
<keyword evidence="2" id="KW-1185">Reference proteome</keyword>
<proteinExistence type="predicted"/>
<name>A0RW16_CENSY</name>
<gene>
    <name evidence="1" type="ordered locus">CENSYa_0901</name>
</gene>
<dbReference type="EnsemblBacteria" id="ABK77533">
    <property type="protein sequence ID" value="ABK77533"/>
    <property type="gene ID" value="CENSYa_0901"/>
</dbReference>
<dbReference type="SUPFAM" id="SSF55961">
    <property type="entry name" value="Bet v1-like"/>
    <property type="match status" value="1"/>
</dbReference>
<dbReference type="InterPro" id="IPR023393">
    <property type="entry name" value="START-like_dom_sf"/>
</dbReference>
<sequence length="136" mass="14770">MTKIAFERLVRADRGTVFCLATDYARLAELLPEYYPSVRVLSSRNGKTVTEEHRLLGGRELVITARHTAEPPGLHRMDILGGDAKGSRITERYEPATGGTMISIDADIRMGMRGLLSKGRITDGLKDAIDGLAGAA</sequence>
<dbReference type="Proteomes" id="UP000000758">
    <property type="component" value="Chromosome"/>
</dbReference>
<organism evidence="1 2">
    <name type="scientific">Cenarchaeum symbiosum (strain A)</name>
    <dbReference type="NCBI Taxonomy" id="414004"/>
    <lineage>
        <taxon>Archaea</taxon>
        <taxon>Nitrososphaerota</taxon>
        <taxon>Candidatus Cenarchaeales</taxon>
        <taxon>Candidatus Cenarchaeaceae</taxon>
        <taxon>Candidatus Cenarchaeum</taxon>
    </lineage>
</organism>
<dbReference type="AlphaFoldDB" id="A0RW16"/>